<evidence type="ECO:0000313" key="2">
    <source>
        <dbReference type="Proteomes" id="UP000245657"/>
    </source>
</evidence>
<dbReference type="AlphaFoldDB" id="A0A2V2N0K9"/>
<reference evidence="1 2" key="1">
    <citation type="submission" date="2018-05" db="EMBL/GenBank/DDBJ databases">
        <title>Draft genome of Methanospirillum lacunae Ki8-1.</title>
        <authorList>
            <person name="Dueholm M.S."/>
            <person name="Nielsen P.H."/>
            <person name="Bakmann L.F."/>
            <person name="Otzen D.E."/>
        </authorList>
    </citation>
    <scope>NUCLEOTIDE SEQUENCE [LARGE SCALE GENOMIC DNA]</scope>
    <source>
        <strain evidence="1 2">Ki8-1</strain>
    </source>
</reference>
<protein>
    <submittedName>
        <fullName evidence="1">Uncharacterized protein</fullName>
    </submittedName>
</protein>
<organism evidence="1 2">
    <name type="scientific">Methanospirillum lacunae</name>
    <dbReference type="NCBI Taxonomy" id="668570"/>
    <lineage>
        <taxon>Archaea</taxon>
        <taxon>Methanobacteriati</taxon>
        <taxon>Methanobacteriota</taxon>
        <taxon>Stenosarchaea group</taxon>
        <taxon>Methanomicrobia</taxon>
        <taxon>Methanomicrobiales</taxon>
        <taxon>Methanospirillaceae</taxon>
        <taxon>Methanospirillum</taxon>
    </lineage>
</organism>
<gene>
    <name evidence="1" type="ORF">DK846_08885</name>
</gene>
<keyword evidence="2" id="KW-1185">Reference proteome</keyword>
<comment type="caution">
    <text evidence="1">The sequence shown here is derived from an EMBL/GenBank/DDBJ whole genome shotgun (WGS) entry which is preliminary data.</text>
</comment>
<dbReference type="Proteomes" id="UP000245657">
    <property type="component" value="Unassembled WGS sequence"/>
</dbReference>
<sequence length="142" mass="15309">MSLNIEDASISDDAAPGKTSDITITLSNLAPESSESQITLVLEPANLQARTSGSETVTLKRTDLDQSLNDLLYPLSGKSEEMFQVTFPIPLPESPGNYLYAYYPKQTLTNQYTGEQETVSAGSVIKFTVTITPDARVNVSSG</sequence>
<accession>A0A2V2N0K9</accession>
<name>A0A2V2N0K9_9EURY</name>
<proteinExistence type="predicted"/>
<dbReference type="EMBL" id="QGMY01000007">
    <property type="protein sequence ID" value="PWR72095.1"/>
    <property type="molecule type" value="Genomic_DNA"/>
</dbReference>
<evidence type="ECO:0000313" key="1">
    <source>
        <dbReference type="EMBL" id="PWR72095.1"/>
    </source>
</evidence>